<feature type="coiled-coil region" evidence="1">
    <location>
        <begin position="46"/>
        <end position="98"/>
    </location>
</feature>
<protein>
    <submittedName>
        <fullName evidence="2">Uncharacterized protein</fullName>
    </submittedName>
</protein>
<proteinExistence type="predicted"/>
<accession>A0ABM6Z1T7</accession>
<dbReference type="Proteomes" id="UP000273001">
    <property type="component" value="Chromosome"/>
</dbReference>
<dbReference type="EMBL" id="CP032514">
    <property type="protein sequence ID" value="AYD89163.1"/>
    <property type="molecule type" value="Genomic_DNA"/>
</dbReference>
<keyword evidence="3" id="KW-1185">Reference proteome</keyword>
<evidence type="ECO:0000313" key="2">
    <source>
        <dbReference type="EMBL" id="AYD89163.1"/>
    </source>
</evidence>
<keyword evidence="1" id="KW-0175">Coiled coil</keyword>
<gene>
    <name evidence="2" type="ORF">D5R93_02220</name>
</gene>
<evidence type="ECO:0000313" key="3">
    <source>
        <dbReference type="Proteomes" id="UP000273001"/>
    </source>
</evidence>
<reference evidence="2 3" key="1">
    <citation type="submission" date="2018-09" db="EMBL/GenBank/DDBJ databases">
        <authorList>
            <person name="Li J."/>
        </authorList>
    </citation>
    <scope>NUCLEOTIDE SEQUENCE [LARGE SCALE GENOMIC DNA]</scope>
    <source>
        <strain evidence="2 3">2129</strain>
    </source>
</reference>
<organism evidence="2 3">
    <name type="scientific">Actinomyces lilanjuaniae</name>
    <dbReference type="NCBI Taxonomy" id="2321394"/>
    <lineage>
        <taxon>Bacteria</taxon>
        <taxon>Bacillati</taxon>
        <taxon>Actinomycetota</taxon>
        <taxon>Actinomycetes</taxon>
        <taxon>Actinomycetales</taxon>
        <taxon>Actinomycetaceae</taxon>
        <taxon>Actinomyces</taxon>
    </lineage>
</organism>
<sequence length="129" mass="15066">MTPHRITPDPVIDQARTALDAYYRAGDVYQRWQARQDLADHADVYVDHLLDEIDHLTEMIRDLDQQATRDDPAHDTTLEAAYHEVSRLRRTLDTERQQALRALQRAARTVRRAYQDGYTHGLQEKEGQL</sequence>
<evidence type="ECO:0000256" key="1">
    <source>
        <dbReference type="SAM" id="Coils"/>
    </source>
</evidence>
<name>A0ABM6Z1T7_9ACTO</name>
<dbReference type="RefSeq" id="WP_120203556.1">
    <property type="nucleotide sequence ID" value="NZ_CP032514.1"/>
</dbReference>